<protein>
    <recommendedName>
        <fullName evidence="4">Foldase protein PrsA</fullName>
    </recommendedName>
</protein>
<organism evidence="2 3">
    <name type="scientific">Gemmiger gallinarum</name>
    <dbReference type="NCBI Taxonomy" id="2779354"/>
    <lineage>
        <taxon>Bacteria</taxon>
        <taxon>Bacillati</taxon>
        <taxon>Bacillota</taxon>
        <taxon>Clostridia</taxon>
        <taxon>Eubacteriales</taxon>
        <taxon>Gemmiger</taxon>
    </lineage>
</organism>
<evidence type="ECO:0000256" key="1">
    <source>
        <dbReference type="SAM" id="SignalP"/>
    </source>
</evidence>
<keyword evidence="3" id="KW-1185">Reference proteome</keyword>
<evidence type="ECO:0000313" key="2">
    <source>
        <dbReference type="EMBL" id="MBE5038243.1"/>
    </source>
</evidence>
<sequence length="381" mass="40866">MKKKFISLGLALAMLLGVAGCNITTPATVGSIGGVEIPAGIYLLAQYNAYSTAASNADLATGETANDVSAVLKASVTGTIGDEEVTTDGADYISRLTQRAIEYYAAVETMFDELGATLEDAATSEAAENADSMWESNGDVYEANGISKDTLEAYLLNGQKAQACLEYMYGENGQQPVTEAEYEEFLKNDCRYIDSVYLPLMDTSTYTFASSEQAAAIDTLADDCLAYLKTNAPASMDSTSAYMIMYQAALEYVPQAMEILGSTDFDKSQSVYYCGSQLYTPSSLSSYDDGNGGNMLTDAVDAAGYGGWVKVNLGTAIVLVRKVNPLEQGTVSNFQTQYDLLSELKGEDFTNELYAEGAAMEHNLNESAMNTYKASNIKRSV</sequence>
<reference evidence="2 3" key="1">
    <citation type="submission" date="2020-10" db="EMBL/GenBank/DDBJ databases">
        <title>ChiBAC.</title>
        <authorList>
            <person name="Zenner C."/>
            <person name="Hitch T.C.A."/>
            <person name="Clavel T."/>
        </authorList>
    </citation>
    <scope>NUCLEOTIDE SEQUENCE [LARGE SCALE GENOMIC DNA]</scope>
    <source>
        <strain evidence="2 3">DSM 109015</strain>
    </source>
</reference>
<proteinExistence type="predicted"/>
<name>A0ABR9R509_9FIRM</name>
<feature type="signal peptide" evidence="1">
    <location>
        <begin position="1"/>
        <end position="19"/>
    </location>
</feature>
<evidence type="ECO:0008006" key="4">
    <source>
        <dbReference type="Google" id="ProtNLM"/>
    </source>
</evidence>
<dbReference type="EMBL" id="JADCKC010000003">
    <property type="protein sequence ID" value="MBE5038243.1"/>
    <property type="molecule type" value="Genomic_DNA"/>
</dbReference>
<accession>A0ABR9R509</accession>
<feature type="chain" id="PRO_5046153145" description="Foldase protein PrsA" evidence="1">
    <location>
        <begin position="20"/>
        <end position="381"/>
    </location>
</feature>
<dbReference type="Proteomes" id="UP000768567">
    <property type="component" value="Unassembled WGS sequence"/>
</dbReference>
<dbReference type="RefSeq" id="WP_193502271.1">
    <property type="nucleotide sequence ID" value="NZ_JADCKC010000003.1"/>
</dbReference>
<gene>
    <name evidence="2" type="ORF">INF35_10640</name>
</gene>
<comment type="caution">
    <text evidence="2">The sequence shown here is derived from an EMBL/GenBank/DDBJ whole genome shotgun (WGS) entry which is preliminary data.</text>
</comment>
<dbReference type="PROSITE" id="PS51257">
    <property type="entry name" value="PROKAR_LIPOPROTEIN"/>
    <property type="match status" value="1"/>
</dbReference>
<evidence type="ECO:0000313" key="3">
    <source>
        <dbReference type="Proteomes" id="UP000768567"/>
    </source>
</evidence>
<keyword evidence="1" id="KW-0732">Signal</keyword>